<dbReference type="SUPFAM" id="SSF89796">
    <property type="entry name" value="CoA-transferase family III (CaiB/BaiF)"/>
    <property type="match status" value="1"/>
</dbReference>
<dbReference type="AlphaFoldDB" id="A0A6J6K041"/>
<sequence length="422" mass="45969">MSLLHDGTGSQPSSSRPLAGLRIIEVSLLAGAAVTTPLADLGADVIKVEPHGGDYGRKMTWPLIEGDSLLFLHCNRGKRSIELDLKNPVGVAIFKDFVATADVVVEVMRPGALERLGLGFDVLQSVKPSIVHLAMSGYGATGPYRNLPSHGVAFDAWAGIVEPEPLDGDGCVIPDHVSIGLNAAPLFGAIGILSGVLAARATGEGCSIELSQAESAAAFDWLRIETWRAYERPQSEVTGNPTDGFERRAPGTAGMRDGVRYQFYKTADGHILFMASEREFWQNFCAGIDRNDLFERWPGEKIADHALGNEELRAELISIFKSASTSYWLEFGDRHNTPIAPVNSSKSLPTDPHFTERTEWLPSETHGAEMLPTPLRFADAELSHPGRAPHAGEHSEQILREVLGYDEERVRDLLSGDVVRQR</sequence>
<dbReference type="InterPro" id="IPR044855">
    <property type="entry name" value="CoA-Trfase_III_dom3_sf"/>
</dbReference>
<dbReference type="EMBL" id="CAEZTR010000026">
    <property type="protein sequence ID" value="CAB4572784.1"/>
    <property type="molecule type" value="Genomic_DNA"/>
</dbReference>
<proteinExistence type="predicted"/>
<evidence type="ECO:0000313" key="2">
    <source>
        <dbReference type="EMBL" id="CAB4641653.1"/>
    </source>
</evidence>
<gene>
    <name evidence="1" type="ORF">UFOPK1711_00621</name>
    <name evidence="2" type="ORF">UFOPK2143_00707</name>
</gene>
<evidence type="ECO:0000313" key="1">
    <source>
        <dbReference type="EMBL" id="CAB4572784.1"/>
    </source>
</evidence>
<organism evidence="2">
    <name type="scientific">freshwater metagenome</name>
    <dbReference type="NCBI Taxonomy" id="449393"/>
    <lineage>
        <taxon>unclassified sequences</taxon>
        <taxon>metagenomes</taxon>
        <taxon>ecological metagenomes</taxon>
    </lineage>
</organism>
<dbReference type="EMBL" id="CAEZVV010000031">
    <property type="protein sequence ID" value="CAB4641653.1"/>
    <property type="molecule type" value="Genomic_DNA"/>
</dbReference>
<reference evidence="2" key="1">
    <citation type="submission" date="2020-05" db="EMBL/GenBank/DDBJ databases">
        <authorList>
            <person name="Chiriac C."/>
            <person name="Salcher M."/>
            <person name="Ghai R."/>
            <person name="Kavagutti S V."/>
        </authorList>
    </citation>
    <scope>NUCLEOTIDE SEQUENCE</scope>
</reference>
<name>A0A6J6K041_9ZZZZ</name>
<dbReference type="GO" id="GO:0003824">
    <property type="term" value="F:catalytic activity"/>
    <property type="evidence" value="ECO:0007669"/>
    <property type="project" value="InterPro"/>
</dbReference>
<dbReference type="Gene3D" id="3.30.1540.10">
    <property type="entry name" value="formyl-coa transferase, domain 3"/>
    <property type="match status" value="1"/>
</dbReference>
<dbReference type="PANTHER" id="PTHR48228">
    <property type="entry name" value="SUCCINYL-COA--D-CITRAMALATE COA-TRANSFERASE"/>
    <property type="match status" value="1"/>
</dbReference>
<dbReference type="PANTHER" id="PTHR48228:SF5">
    <property type="entry name" value="ALPHA-METHYLACYL-COA RACEMASE"/>
    <property type="match status" value="1"/>
</dbReference>
<dbReference type="Pfam" id="PF02515">
    <property type="entry name" value="CoA_transf_3"/>
    <property type="match status" value="1"/>
</dbReference>
<dbReference type="InterPro" id="IPR023606">
    <property type="entry name" value="CoA-Trfase_III_dom_1_sf"/>
</dbReference>
<accession>A0A6J6K041</accession>
<dbReference type="InterPro" id="IPR003673">
    <property type="entry name" value="CoA-Trfase_fam_III"/>
</dbReference>
<dbReference type="Gene3D" id="3.40.50.10540">
    <property type="entry name" value="Crotonobetainyl-coa:carnitine coa-transferase, domain 1"/>
    <property type="match status" value="1"/>
</dbReference>
<protein>
    <submittedName>
        <fullName evidence="2">Unannotated protein</fullName>
    </submittedName>
</protein>
<dbReference type="InterPro" id="IPR050509">
    <property type="entry name" value="CoA-transferase_III"/>
</dbReference>